<evidence type="ECO:0000256" key="1">
    <source>
        <dbReference type="SAM" id="MobiDB-lite"/>
    </source>
</evidence>
<dbReference type="Proteomes" id="UP001055101">
    <property type="component" value="Unassembled WGS sequence"/>
</dbReference>
<proteinExistence type="predicted"/>
<protein>
    <submittedName>
        <fullName evidence="2">Uncharacterized protein</fullName>
    </submittedName>
</protein>
<evidence type="ECO:0000313" key="2">
    <source>
        <dbReference type="EMBL" id="GJE53934.1"/>
    </source>
</evidence>
<keyword evidence="3" id="KW-1185">Reference proteome</keyword>
<sequence>MLTPQGPVGGGRDMRVSPPPCGEELEVGVVLSGSDTGKRNHPHP</sequence>
<accession>A0ABQ4TGM0</accession>
<reference evidence="2" key="2">
    <citation type="submission" date="2021-08" db="EMBL/GenBank/DDBJ databases">
        <authorList>
            <person name="Tani A."/>
            <person name="Ola A."/>
            <person name="Ogura Y."/>
            <person name="Katsura K."/>
            <person name="Hayashi T."/>
        </authorList>
    </citation>
    <scope>NUCLEOTIDE SEQUENCE</scope>
    <source>
        <strain evidence="2">DSM 23674</strain>
    </source>
</reference>
<evidence type="ECO:0000313" key="3">
    <source>
        <dbReference type="Proteomes" id="UP001055101"/>
    </source>
</evidence>
<dbReference type="EMBL" id="BPRA01000002">
    <property type="protein sequence ID" value="GJE53934.1"/>
    <property type="molecule type" value="Genomic_DNA"/>
</dbReference>
<organism evidence="2 3">
    <name type="scientific">Methylobacterium thuringiense</name>
    <dbReference type="NCBI Taxonomy" id="1003091"/>
    <lineage>
        <taxon>Bacteria</taxon>
        <taxon>Pseudomonadati</taxon>
        <taxon>Pseudomonadota</taxon>
        <taxon>Alphaproteobacteria</taxon>
        <taxon>Hyphomicrobiales</taxon>
        <taxon>Methylobacteriaceae</taxon>
        <taxon>Methylobacterium</taxon>
    </lineage>
</organism>
<reference evidence="2" key="1">
    <citation type="journal article" date="2021" name="Front. Microbiol.">
        <title>Comprehensive Comparative Genomics and Phenotyping of Methylobacterium Species.</title>
        <authorList>
            <person name="Alessa O."/>
            <person name="Ogura Y."/>
            <person name="Fujitani Y."/>
            <person name="Takami H."/>
            <person name="Hayashi T."/>
            <person name="Sahin N."/>
            <person name="Tani A."/>
        </authorList>
    </citation>
    <scope>NUCLEOTIDE SEQUENCE</scope>
    <source>
        <strain evidence="2">DSM 23674</strain>
    </source>
</reference>
<feature type="region of interest" description="Disordered" evidence="1">
    <location>
        <begin position="1"/>
        <end position="24"/>
    </location>
</feature>
<comment type="caution">
    <text evidence="2">The sequence shown here is derived from an EMBL/GenBank/DDBJ whole genome shotgun (WGS) entry which is preliminary data.</text>
</comment>
<name>A0ABQ4TGM0_9HYPH</name>
<gene>
    <name evidence="2" type="ORF">EKPJFOCH_0404</name>
</gene>